<dbReference type="Pfam" id="PF00628">
    <property type="entry name" value="PHD"/>
    <property type="match status" value="1"/>
</dbReference>
<feature type="region of interest" description="Disordered" evidence="8">
    <location>
        <begin position="223"/>
        <end position="242"/>
    </location>
</feature>
<evidence type="ECO:0000256" key="8">
    <source>
        <dbReference type="SAM" id="MobiDB-lite"/>
    </source>
</evidence>
<dbReference type="PROSITE" id="PS50016">
    <property type="entry name" value="ZF_PHD_2"/>
    <property type="match status" value="1"/>
</dbReference>
<feature type="domain" description="JmjC" evidence="11">
    <location>
        <begin position="388"/>
        <end position="556"/>
    </location>
</feature>
<evidence type="ECO:0000256" key="7">
    <source>
        <dbReference type="PROSITE-ProRule" id="PRU00146"/>
    </source>
</evidence>
<gene>
    <name evidence="12" type="primary">TDEL0H00660</name>
    <name evidence="12" type="ORF">TDEL_0H00660</name>
</gene>
<dbReference type="GO" id="GO:1902275">
    <property type="term" value="P:regulation of chromatin organization"/>
    <property type="evidence" value="ECO:0007669"/>
    <property type="project" value="EnsemblFungi"/>
</dbReference>
<dbReference type="Proteomes" id="UP000005627">
    <property type="component" value="Chromosome 8"/>
</dbReference>
<dbReference type="PROSITE" id="PS51183">
    <property type="entry name" value="JMJN"/>
    <property type="match status" value="1"/>
</dbReference>
<sequence length="770" mass="88807">MESIPTLRPTIREFANPIEYLSESKVQRLGHKYGMVKIVPPEGFHPHFSINRDSFKFNVRVQNLAELNILNRSRMFFMKQLNNFNRAKRIKKSERLVKPYIEATENQKIYLYDLFIMVVKGSGTLSSDSTPTQVSRRKRGRGSPEETSAQAHASLPPLTDIMSDGNLWRAISRKLRIPVKLLQDAFEQYISSYYNYLAAQTKAHGSSQFSKLLYNEEYPKSLLSDDDVEPSGSDDDESEDEGCLVCDRSNKPTKIILCDACDKPFHLYCLSPPLTSIPKGEWICNNCIVGNGYYGFKEESHFYTLSEFQKRCNSRETELTVDPVSGRKLSVEKLEQKFWNYVDDMEKSITVKYGADINGVSPGEISGFPSSHYIPEDLPISEREDFNQYTKHPMNLLNLPNAKGSLLPMFDRRISGMTVPWIYVGSTFSTFCWHLEDQYTLSANYQHEGAPKIWYSIPEYACHQFNSLMKSLAPDLFDKQPDLLHQLVTLVSPYDKRFQDAKITCFKAVQNPNEYIVTFPKCYHAGFNSGYNFNEAVNFTLDSWVPYGIEAIGDYQLTGKQCVFDMFELMLNVVIEFLKGKSSFQEELVRTCYLELLNVLNSKNKMIKQLPEVSVNPSFLKRIVRNDDWKLKENNLPSPKAEEDQSMLSDLHNMPDSVDFDVFCSKCHTICFLAFMIHYKRPNPRKRRKLHSFTVTQINELKGDKDLEVLCLKDYLALVEQSYGTHDNDKFNDNDNDDPFKNDELNYIRDPQEVRDILSAASPKIERARI</sequence>
<evidence type="ECO:0000256" key="5">
    <source>
        <dbReference type="ARBA" id="ARBA00023004"/>
    </source>
</evidence>
<dbReference type="GO" id="GO:0045944">
    <property type="term" value="P:positive regulation of transcription by RNA polymerase II"/>
    <property type="evidence" value="ECO:0007669"/>
    <property type="project" value="EnsemblFungi"/>
</dbReference>
<evidence type="ECO:0000313" key="12">
    <source>
        <dbReference type="EMBL" id="CCE93925.1"/>
    </source>
</evidence>
<dbReference type="GO" id="GO:0034647">
    <property type="term" value="F:histone H3K4me/H3K4me2/H3K4me3 demethylase activity"/>
    <property type="evidence" value="ECO:0007669"/>
    <property type="project" value="TreeGrafter"/>
</dbReference>
<dbReference type="GO" id="GO:0000183">
    <property type="term" value="P:rDNA heterochromatin formation"/>
    <property type="evidence" value="ECO:0007669"/>
    <property type="project" value="EnsemblFungi"/>
</dbReference>
<dbReference type="AlphaFoldDB" id="G8ZZ81"/>
<keyword evidence="5" id="KW-0408">Iron</keyword>
<keyword evidence="3 7" id="KW-0863">Zinc-finger</keyword>
<dbReference type="FunFam" id="2.60.120.650:FF:000055">
    <property type="entry name" value="Jhd2p"/>
    <property type="match status" value="1"/>
</dbReference>
<dbReference type="GeneID" id="11500931"/>
<feature type="compositionally biased region" description="Polar residues" evidence="8">
    <location>
        <begin position="125"/>
        <end position="134"/>
    </location>
</feature>
<evidence type="ECO:0000256" key="6">
    <source>
        <dbReference type="ARBA" id="ARBA00023242"/>
    </source>
</evidence>
<feature type="domain" description="JmjN" evidence="10">
    <location>
        <begin position="4"/>
        <end position="47"/>
    </location>
</feature>
<dbReference type="InterPro" id="IPR003349">
    <property type="entry name" value="JmjN"/>
</dbReference>
<evidence type="ECO:0000259" key="9">
    <source>
        <dbReference type="PROSITE" id="PS50016"/>
    </source>
</evidence>
<evidence type="ECO:0000259" key="10">
    <source>
        <dbReference type="PROSITE" id="PS51183"/>
    </source>
</evidence>
<dbReference type="PANTHER" id="PTHR10694">
    <property type="entry name" value="LYSINE-SPECIFIC DEMETHYLASE"/>
    <property type="match status" value="1"/>
</dbReference>
<protein>
    <recommendedName>
        <fullName evidence="14">Histone demethylase JHD2</fullName>
    </recommendedName>
</protein>
<dbReference type="InterPro" id="IPR013083">
    <property type="entry name" value="Znf_RING/FYVE/PHD"/>
</dbReference>
<dbReference type="Pfam" id="PF02373">
    <property type="entry name" value="JmjC"/>
    <property type="match status" value="1"/>
</dbReference>
<dbReference type="InterPro" id="IPR019786">
    <property type="entry name" value="Zinc_finger_PHD-type_CS"/>
</dbReference>
<dbReference type="GO" id="GO:0071041">
    <property type="term" value="P:antisense RNA transcript catabolic process"/>
    <property type="evidence" value="ECO:0007669"/>
    <property type="project" value="EnsemblFungi"/>
</dbReference>
<dbReference type="InParanoid" id="G8ZZ81"/>
<dbReference type="Gene3D" id="2.60.120.650">
    <property type="entry name" value="Cupin"/>
    <property type="match status" value="2"/>
</dbReference>
<comment type="subcellular location">
    <subcellularLocation>
        <location evidence="1">Nucleus</location>
    </subcellularLocation>
</comment>
<evidence type="ECO:0000313" key="13">
    <source>
        <dbReference type="Proteomes" id="UP000005627"/>
    </source>
</evidence>
<dbReference type="SUPFAM" id="SSF51197">
    <property type="entry name" value="Clavaminate synthase-like"/>
    <property type="match status" value="1"/>
</dbReference>
<dbReference type="eggNOG" id="KOG1246">
    <property type="taxonomic scope" value="Eukaryota"/>
</dbReference>
<dbReference type="PANTHER" id="PTHR10694:SF33">
    <property type="entry name" value="LYSINE-SPECIFIC DEMETHYLASE 5"/>
    <property type="match status" value="1"/>
</dbReference>
<dbReference type="InterPro" id="IPR003347">
    <property type="entry name" value="JmjC_dom"/>
</dbReference>
<dbReference type="RefSeq" id="XP_003683136.1">
    <property type="nucleotide sequence ID" value="XM_003683088.1"/>
</dbReference>
<dbReference type="Pfam" id="PF02375">
    <property type="entry name" value="JmjN"/>
    <property type="match status" value="1"/>
</dbReference>
<evidence type="ECO:0000256" key="4">
    <source>
        <dbReference type="ARBA" id="ARBA00022833"/>
    </source>
</evidence>
<dbReference type="GO" id="GO:0000278">
    <property type="term" value="P:mitotic cell cycle"/>
    <property type="evidence" value="ECO:0007669"/>
    <property type="project" value="EnsemblFungi"/>
</dbReference>
<dbReference type="Gene3D" id="3.30.40.10">
    <property type="entry name" value="Zinc/RING finger domain, C3HC4 (zinc finger)"/>
    <property type="match status" value="1"/>
</dbReference>
<dbReference type="HOGENOM" id="CLU_000991_4_0_1"/>
<dbReference type="STRING" id="1076872.G8ZZ81"/>
<dbReference type="GO" id="GO:0008270">
    <property type="term" value="F:zinc ion binding"/>
    <property type="evidence" value="ECO:0007669"/>
    <property type="project" value="UniProtKB-KW"/>
</dbReference>
<dbReference type="PROSITE" id="PS51184">
    <property type="entry name" value="JMJC"/>
    <property type="match status" value="1"/>
</dbReference>
<dbReference type="PROSITE" id="PS01359">
    <property type="entry name" value="ZF_PHD_1"/>
    <property type="match status" value="1"/>
</dbReference>
<reference evidence="12 13" key="1">
    <citation type="journal article" date="2011" name="Proc. Natl. Acad. Sci. U.S.A.">
        <title>Evolutionary erosion of yeast sex chromosomes by mating-type switching accidents.</title>
        <authorList>
            <person name="Gordon J.L."/>
            <person name="Armisen D."/>
            <person name="Proux-Wera E."/>
            <person name="Oheigeartaigh S.S."/>
            <person name="Byrne K.P."/>
            <person name="Wolfe K.H."/>
        </authorList>
    </citation>
    <scope>NUCLEOTIDE SEQUENCE [LARGE SCALE GENOMIC DNA]</scope>
    <source>
        <strain evidence="13">ATCC 10662 / CBS 1146 / NBRC 0425 / NCYC 2629 / NRRL Y-866</strain>
    </source>
</reference>
<dbReference type="GO" id="GO:0060623">
    <property type="term" value="P:regulation of chromosome condensation"/>
    <property type="evidence" value="ECO:0007669"/>
    <property type="project" value="EnsemblFungi"/>
</dbReference>
<dbReference type="SMART" id="SM00545">
    <property type="entry name" value="JmjN"/>
    <property type="match status" value="1"/>
</dbReference>
<dbReference type="InterPro" id="IPR001965">
    <property type="entry name" value="Znf_PHD"/>
</dbReference>
<accession>G8ZZ81</accession>
<proteinExistence type="predicted"/>
<evidence type="ECO:0000259" key="11">
    <source>
        <dbReference type="PROSITE" id="PS51184"/>
    </source>
</evidence>
<feature type="compositionally biased region" description="Acidic residues" evidence="8">
    <location>
        <begin position="224"/>
        <end position="242"/>
    </location>
</feature>
<keyword evidence="4" id="KW-0862">Zinc</keyword>
<dbReference type="SMART" id="SM00558">
    <property type="entry name" value="JmjC"/>
    <property type="match status" value="1"/>
</dbReference>
<dbReference type="InterPro" id="IPR011011">
    <property type="entry name" value="Znf_FYVE_PHD"/>
</dbReference>
<evidence type="ECO:0000256" key="1">
    <source>
        <dbReference type="ARBA" id="ARBA00004123"/>
    </source>
</evidence>
<dbReference type="EMBL" id="HE616749">
    <property type="protein sequence ID" value="CCE93925.1"/>
    <property type="molecule type" value="Genomic_DNA"/>
</dbReference>
<feature type="domain" description="PHD-type" evidence="9">
    <location>
        <begin position="240"/>
        <end position="290"/>
    </location>
</feature>
<dbReference type="OrthoDB" id="1678912at2759"/>
<dbReference type="GO" id="GO:0000785">
    <property type="term" value="C:chromatin"/>
    <property type="evidence" value="ECO:0007669"/>
    <property type="project" value="TreeGrafter"/>
</dbReference>
<keyword evidence="13" id="KW-1185">Reference proteome</keyword>
<evidence type="ECO:0000256" key="3">
    <source>
        <dbReference type="ARBA" id="ARBA00022771"/>
    </source>
</evidence>
<dbReference type="SMART" id="SM00249">
    <property type="entry name" value="PHD"/>
    <property type="match status" value="1"/>
</dbReference>
<dbReference type="GO" id="GO:0043934">
    <property type="term" value="P:sporulation"/>
    <property type="evidence" value="ECO:0007669"/>
    <property type="project" value="EnsemblFungi"/>
</dbReference>
<evidence type="ECO:0000256" key="2">
    <source>
        <dbReference type="ARBA" id="ARBA00022723"/>
    </source>
</evidence>
<dbReference type="GO" id="GO:0005634">
    <property type="term" value="C:nucleus"/>
    <property type="evidence" value="ECO:0007669"/>
    <property type="project" value="UniProtKB-SubCell"/>
</dbReference>
<dbReference type="InterPro" id="IPR019787">
    <property type="entry name" value="Znf_PHD-finger"/>
</dbReference>
<dbReference type="GO" id="GO:0000122">
    <property type="term" value="P:negative regulation of transcription by RNA polymerase II"/>
    <property type="evidence" value="ECO:0007669"/>
    <property type="project" value="EnsemblFungi"/>
</dbReference>
<keyword evidence="6" id="KW-0539">Nucleus</keyword>
<dbReference type="SUPFAM" id="SSF57903">
    <property type="entry name" value="FYVE/PHD zinc finger"/>
    <property type="match status" value="1"/>
</dbReference>
<feature type="region of interest" description="Disordered" evidence="8">
    <location>
        <begin position="125"/>
        <end position="157"/>
    </location>
</feature>
<dbReference type="CDD" id="cd15544">
    <property type="entry name" value="PHD_BAZ1A_like"/>
    <property type="match status" value="1"/>
</dbReference>
<dbReference type="KEGG" id="tdl:TDEL_0H00660"/>
<evidence type="ECO:0008006" key="14">
    <source>
        <dbReference type="Google" id="ProtNLM"/>
    </source>
</evidence>
<dbReference type="FunCoup" id="G8ZZ81">
    <property type="interactions" value="57"/>
</dbReference>
<name>G8ZZ81_TORDE</name>
<keyword evidence="2" id="KW-0479">Metal-binding</keyword>
<organism evidence="12 13">
    <name type="scientific">Torulaspora delbrueckii</name>
    <name type="common">Yeast</name>
    <name type="synonym">Candida colliculosa</name>
    <dbReference type="NCBI Taxonomy" id="4950"/>
    <lineage>
        <taxon>Eukaryota</taxon>
        <taxon>Fungi</taxon>
        <taxon>Dikarya</taxon>
        <taxon>Ascomycota</taxon>
        <taxon>Saccharomycotina</taxon>
        <taxon>Saccharomycetes</taxon>
        <taxon>Saccharomycetales</taxon>
        <taxon>Saccharomycetaceae</taxon>
        <taxon>Torulaspora</taxon>
    </lineage>
</organism>